<name>A0A074WAS5_9PEZI</name>
<feature type="transmembrane region" description="Helical" evidence="7">
    <location>
        <begin position="303"/>
        <end position="328"/>
    </location>
</feature>
<proteinExistence type="predicted"/>
<reference evidence="9 10" key="1">
    <citation type="journal article" date="2014" name="BMC Genomics">
        <title>Genome sequencing of four Aureobasidium pullulans varieties: biotechnological potential, stress tolerance, and description of new species.</title>
        <authorList>
            <person name="Gostin Ar C."/>
            <person name="Ohm R.A."/>
            <person name="Kogej T."/>
            <person name="Sonjak S."/>
            <person name="Turk M."/>
            <person name="Zajc J."/>
            <person name="Zalar P."/>
            <person name="Grube M."/>
            <person name="Sun H."/>
            <person name="Han J."/>
            <person name="Sharma A."/>
            <person name="Chiniquy J."/>
            <person name="Ngan C.Y."/>
            <person name="Lipzen A."/>
            <person name="Barry K."/>
            <person name="Grigoriev I.V."/>
            <person name="Gunde-Cimerman N."/>
        </authorList>
    </citation>
    <scope>NUCLEOTIDE SEQUENCE [LARGE SCALE GENOMIC DNA]</scope>
    <source>
        <strain evidence="9 10">CBS 147.97</strain>
    </source>
</reference>
<dbReference type="RefSeq" id="XP_013424238.1">
    <property type="nucleotide sequence ID" value="XM_013568784.1"/>
</dbReference>
<keyword evidence="10" id="KW-1185">Reference proteome</keyword>
<dbReference type="InterPro" id="IPR004840">
    <property type="entry name" value="Amino_acid_permease_CS"/>
</dbReference>
<keyword evidence="3 7" id="KW-0812">Transmembrane</keyword>
<dbReference type="InterPro" id="IPR004841">
    <property type="entry name" value="AA-permease/SLC12A_dom"/>
</dbReference>
<feature type="transmembrane region" description="Helical" evidence="7">
    <location>
        <begin position="348"/>
        <end position="371"/>
    </location>
</feature>
<keyword evidence="2" id="KW-0813">Transport</keyword>
<gene>
    <name evidence="9" type="ORF">M436DRAFT_75786</name>
</gene>
<protein>
    <recommendedName>
        <fullName evidence="8">Amino acid permease/ SLC12A domain-containing protein</fullName>
    </recommendedName>
</protein>
<evidence type="ECO:0000256" key="3">
    <source>
        <dbReference type="ARBA" id="ARBA00022692"/>
    </source>
</evidence>
<dbReference type="GO" id="GO:0015171">
    <property type="term" value="F:amino acid transmembrane transporter activity"/>
    <property type="evidence" value="ECO:0007669"/>
    <property type="project" value="TreeGrafter"/>
</dbReference>
<evidence type="ECO:0000256" key="2">
    <source>
        <dbReference type="ARBA" id="ARBA00022448"/>
    </source>
</evidence>
<dbReference type="HOGENOM" id="CLU_007946_12_2_1"/>
<dbReference type="PANTHER" id="PTHR43341">
    <property type="entry name" value="AMINO ACID PERMEASE"/>
    <property type="match status" value="1"/>
</dbReference>
<dbReference type="PROSITE" id="PS00218">
    <property type="entry name" value="AMINO_ACID_PERMEASE_1"/>
    <property type="match status" value="1"/>
</dbReference>
<dbReference type="Proteomes" id="UP000027730">
    <property type="component" value="Unassembled WGS sequence"/>
</dbReference>
<dbReference type="STRING" id="1043004.A0A074WAS5"/>
<dbReference type="OrthoDB" id="3900342at2759"/>
<feature type="transmembrane region" description="Helical" evidence="7">
    <location>
        <begin position="164"/>
        <end position="184"/>
    </location>
</feature>
<feature type="transmembrane region" description="Helical" evidence="7">
    <location>
        <begin position="53"/>
        <end position="72"/>
    </location>
</feature>
<feature type="transmembrane region" description="Helical" evidence="7">
    <location>
        <begin position="135"/>
        <end position="158"/>
    </location>
</feature>
<feature type="transmembrane region" description="Helical" evidence="7">
    <location>
        <begin position="419"/>
        <end position="440"/>
    </location>
</feature>
<keyword evidence="5 7" id="KW-1133">Transmembrane helix</keyword>
<evidence type="ECO:0000256" key="6">
    <source>
        <dbReference type="ARBA" id="ARBA00023136"/>
    </source>
</evidence>
<dbReference type="GO" id="GO:0016020">
    <property type="term" value="C:membrane"/>
    <property type="evidence" value="ECO:0007669"/>
    <property type="project" value="UniProtKB-SubCell"/>
</dbReference>
<dbReference type="PANTHER" id="PTHR43341:SF3">
    <property type="entry name" value="AMINO-ACID PERMEASE PB1C11.02-RELATED"/>
    <property type="match status" value="1"/>
</dbReference>
<keyword evidence="6 7" id="KW-0472">Membrane</keyword>
<comment type="subcellular location">
    <subcellularLocation>
        <location evidence="1">Membrane</location>
        <topology evidence="1">Multi-pass membrane protein</topology>
    </subcellularLocation>
</comment>
<feature type="transmembrane region" description="Helical" evidence="7">
    <location>
        <begin position="252"/>
        <end position="273"/>
    </location>
</feature>
<feature type="transmembrane region" description="Helical" evidence="7">
    <location>
        <begin position="29"/>
        <end position="47"/>
    </location>
</feature>
<sequence length="508" mass="55580">MSAPMGKKAHIDYAPTTDRLRRSLSARQVQMIAIGGTIGTGLFLGTGKSLATGGPASLLIAYLIVGGIVFLTMLSLGEMAAFIPVAGSFCTFAGRFVDDAFGFALTWNYWFNDAVSVATDLVALQILLQYWTDNFPGWAISLIFWVVLIAANIVTVAVYGELEYWLSLLKVVTIIIFMILGIVVNCGGNTDHHYIGGENWRIPGAPFHDGIGGFASVFVTAAFAYGGTESIAITAGETKNPAKNLPRVVKNVFWRILIFFIISVILIGLDIPYNYPRLSSKTVATSPFTLVFKKTGAAGAGSFMNAVIMTSVLSAGNHALFAGARLLYSLAAQGHAPKVFARLNRKQVPWIAVLTTSIVSVVCFGSSYIGAGQLWNWLQNLVGVSNMLCWTAIGITSVRFRAAMEAQHKTHLLPFKNWTYPYGPWLCIVLNIILILVQGWSCFSPEFDAVSFVSYYVELPLMLVMYVGWKVWKKTKVVKLERMDLETDTQSVDEVVLQKFRNQIGGKA</sequence>
<evidence type="ECO:0000256" key="5">
    <source>
        <dbReference type="ARBA" id="ARBA00022989"/>
    </source>
</evidence>
<feature type="domain" description="Amino acid permease/ SLC12A" evidence="8">
    <location>
        <begin position="29"/>
        <end position="479"/>
    </location>
</feature>
<dbReference type="GeneID" id="25415728"/>
<keyword evidence="4" id="KW-0029">Amino-acid transport</keyword>
<evidence type="ECO:0000259" key="8">
    <source>
        <dbReference type="Pfam" id="PF00324"/>
    </source>
</evidence>
<organism evidence="9 10">
    <name type="scientific">Aureobasidium namibiae CBS 147.97</name>
    <dbReference type="NCBI Taxonomy" id="1043004"/>
    <lineage>
        <taxon>Eukaryota</taxon>
        <taxon>Fungi</taxon>
        <taxon>Dikarya</taxon>
        <taxon>Ascomycota</taxon>
        <taxon>Pezizomycotina</taxon>
        <taxon>Dothideomycetes</taxon>
        <taxon>Dothideomycetidae</taxon>
        <taxon>Dothideales</taxon>
        <taxon>Saccotheciaceae</taxon>
        <taxon>Aureobasidium</taxon>
    </lineage>
</organism>
<evidence type="ECO:0000313" key="10">
    <source>
        <dbReference type="Proteomes" id="UP000027730"/>
    </source>
</evidence>
<dbReference type="Pfam" id="PF00324">
    <property type="entry name" value="AA_permease"/>
    <property type="match status" value="1"/>
</dbReference>
<dbReference type="AlphaFoldDB" id="A0A074WAS5"/>
<dbReference type="InterPro" id="IPR050524">
    <property type="entry name" value="APC_YAT"/>
</dbReference>
<evidence type="ECO:0000256" key="1">
    <source>
        <dbReference type="ARBA" id="ARBA00004141"/>
    </source>
</evidence>
<feature type="transmembrane region" description="Helical" evidence="7">
    <location>
        <begin position="377"/>
        <end position="398"/>
    </location>
</feature>
<evidence type="ECO:0000256" key="7">
    <source>
        <dbReference type="SAM" id="Phobius"/>
    </source>
</evidence>
<accession>A0A074WAS5</accession>
<dbReference type="PIRSF" id="PIRSF006060">
    <property type="entry name" value="AA_transporter"/>
    <property type="match status" value="1"/>
</dbReference>
<evidence type="ECO:0000256" key="4">
    <source>
        <dbReference type="ARBA" id="ARBA00022970"/>
    </source>
</evidence>
<dbReference type="FunFam" id="1.20.1740.10:FF:000001">
    <property type="entry name" value="Amino acid permease"/>
    <property type="match status" value="1"/>
</dbReference>
<dbReference type="EMBL" id="KL584719">
    <property type="protein sequence ID" value="KEQ70048.1"/>
    <property type="molecule type" value="Genomic_DNA"/>
</dbReference>
<evidence type="ECO:0000313" key="9">
    <source>
        <dbReference type="EMBL" id="KEQ70048.1"/>
    </source>
</evidence>
<dbReference type="Gene3D" id="1.20.1740.10">
    <property type="entry name" value="Amino acid/polyamine transporter I"/>
    <property type="match status" value="1"/>
</dbReference>
<feature type="transmembrane region" description="Helical" evidence="7">
    <location>
        <begin position="452"/>
        <end position="472"/>
    </location>
</feature>